<proteinExistence type="predicted"/>
<dbReference type="Gramene" id="OMO75664">
    <property type="protein sequence ID" value="OMO75664"/>
    <property type="gene ID" value="CCACVL1_16087"/>
</dbReference>
<protein>
    <submittedName>
        <fullName evidence="2">Uncharacterized protein</fullName>
    </submittedName>
</protein>
<reference evidence="2 3" key="1">
    <citation type="submission" date="2013-09" db="EMBL/GenBank/DDBJ databases">
        <title>Corchorus capsularis genome sequencing.</title>
        <authorList>
            <person name="Alam M."/>
            <person name="Haque M.S."/>
            <person name="Islam M.S."/>
            <person name="Emdad E.M."/>
            <person name="Islam M.M."/>
            <person name="Ahmed B."/>
            <person name="Halim A."/>
            <person name="Hossen Q.M.M."/>
            <person name="Hossain M.Z."/>
            <person name="Ahmed R."/>
            <person name="Khan M.M."/>
            <person name="Islam R."/>
            <person name="Rashid M.M."/>
            <person name="Khan S.A."/>
            <person name="Rahman M.S."/>
            <person name="Alam M."/>
        </authorList>
    </citation>
    <scope>NUCLEOTIDE SEQUENCE [LARGE SCALE GENOMIC DNA]</scope>
    <source>
        <strain evidence="3">cv. CVL-1</strain>
        <tissue evidence="2">Whole seedling</tissue>
    </source>
</reference>
<name>A0A1R3HZA4_COCAP</name>
<organism evidence="2 3">
    <name type="scientific">Corchorus capsularis</name>
    <name type="common">Jute</name>
    <dbReference type="NCBI Taxonomy" id="210143"/>
    <lineage>
        <taxon>Eukaryota</taxon>
        <taxon>Viridiplantae</taxon>
        <taxon>Streptophyta</taxon>
        <taxon>Embryophyta</taxon>
        <taxon>Tracheophyta</taxon>
        <taxon>Spermatophyta</taxon>
        <taxon>Magnoliopsida</taxon>
        <taxon>eudicotyledons</taxon>
        <taxon>Gunneridae</taxon>
        <taxon>Pentapetalae</taxon>
        <taxon>rosids</taxon>
        <taxon>malvids</taxon>
        <taxon>Malvales</taxon>
        <taxon>Malvaceae</taxon>
        <taxon>Grewioideae</taxon>
        <taxon>Apeibeae</taxon>
        <taxon>Corchorus</taxon>
    </lineage>
</organism>
<dbReference type="AlphaFoldDB" id="A0A1R3HZA4"/>
<dbReference type="EMBL" id="AWWV01010993">
    <property type="protein sequence ID" value="OMO75664.1"/>
    <property type="molecule type" value="Genomic_DNA"/>
</dbReference>
<gene>
    <name evidence="2" type="ORF">CCACVL1_16087</name>
</gene>
<evidence type="ECO:0000313" key="3">
    <source>
        <dbReference type="Proteomes" id="UP000188268"/>
    </source>
</evidence>
<keyword evidence="3" id="KW-1185">Reference proteome</keyword>
<sequence length="41" mass="4599">MEANEPQDATIFNFSPRKANEGQNIAASEPLDAAKWRRLNP</sequence>
<evidence type="ECO:0000256" key="1">
    <source>
        <dbReference type="SAM" id="MobiDB-lite"/>
    </source>
</evidence>
<feature type="region of interest" description="Disordered" evidence="1">
    <location>
        <begin position="1"/>
        <end position="41"/>
    </location>
</feature>
<accession>A0A1R3HZA4</accession>
<evidence type="ECO:0000313" key="2">
    <source>
        <dbReference type="EMBL" id="OMO75664.1"/>
    </source>
</evidence>
<comment type="caution">
    <text evidence="2">The sequence shown here is derived from an EMBL/GenBank/DDBJ whole genome shotgun (WGS) entry which is preliminary data.</text>
</comment>
<dbReference type="Proteomes" id="UP000188268">
    <property type="component" value="Unassembled WGS sequence"/>
</dbReference>